<keyword evidence="4" id="KW-0732">Signal</keyword>
<dbReference type="PANTHER" id="PTHR44858">
    <property type="entry name" value="TETRATRICOPEPTIDE REPEAT PROTEIN 6"/>
    <property type="match status" value="1"/>
</dbReference>
<evidence type="ECO:0000256" key="2">
    <source>
        <dbReference type="ARBA" id="ARBA00022803"/>
    </source>
</evidence>
<evidence type="ECO:0000256" key="3">
    <source>
        <dbReference type="PROSITE-ProRule" id="PRU00339"/>
    </source>
</evidence>
<dbReference type="NCBIfam" id="NF047558">
    <property type="entry name" value="TPR_END_plus"/>
    <property type="match status" value="1"/>
</dbReference>
<feature type="chain" id="PRO_5039675387" evidence="4">
    <location>
        <begin position="20"/>
        <end position="197"/>
    </location>
</feature>
<feature type="signal peptide" evidence="4">
    <location>
        <begin position="1"/>
        <end position="19"/>
    </location>
</feature>
<dbReference type="SUPFAM" id="SSF48452">
    <property type="entry name" value="TPR-like"/>
    <property type="match status" value="1"/>
</dbReference>
<keyword evidence="1" id="KW-0677">Repeat</keyword>
<evidence type="ECO:0000256" key="1">
    <source>
        <dbReference type="ARBA" id="ARBA00022737"/>
    </source>
</evidence>
<dbReference type="GO" id="GO:0009279">
    <property type="term" value="C:cell outer membrane"/>
    <property type="evidence" value="ECO:0007669"/>
    <property type="project" value="TreeGrafter"/>
</dbReference>
<keyword evidence="6" id="KW-1185">Reference proteome</keyword>
<dbReference type="SMART" id="SM00028">
    <property type="entry name" value="TPR"/>
    <property type="match status" value="4"/>
</dbReference>
<keyword evidence="2 3" id="KW-0802">TPR repeat</keyword>
<dbReference type="GeneID" id="93486640"/>
<reference evidence="5 6" key="1">
    <citation type="submission" date="2020-08" db="EMBL/GenBank/DDBJ databases">
        <title>Genomic Encyclopedia of Type Strains, Phase IV (KMG-IV): sequencing the most valuable type-strain genomes for metagenomic binning, comparative biology and taxonomic classification.</title>
        <authorList>
            <person name="Goeker M."/>
        </authorList>
    </citation>
    <scope>NUCLEOTIDE SEQUENCE [LARGE SCALE GENOMIC DNA]</scope>
    <source>
        <strain evidence="5 6">DSM 21255</strain>
    </source>
</reference>
<dbReference type="InterPro" id="IPR050498">
    <property type="entry name" value="Ycf3"/>
</dbReference>
<dbReference type="PANTHER" id="PTHR44858:SF1">
    <property type="entry name" value="UDP-N-ACETYLGLUCOSAMINE--PEPTIDE N-ACETYLGLUCOSAMINYLTRANSFERASE SPINDLY-RELATED"/>
    <property type="match status" value="1"/>
</dbReference>
<dbReference type="InterPro" id="IPR019734">
    <property type="entry name" value="TPR_rpt"/>
</dbReference>
<dbReference type="Pfam" id="PF13432">
    <property type="entry name" value="TPR_16"/>
    <property type="match status" value="1"/>
</dbReference>
<dbReference type="RefSeq" id="WP_159823334.1">
    <property type="nucleotide sequence ID" value="NZ_CAURBC010000007.1"/>
</dbReference>
<dbReference type="InterPro" id="IPR011990">
    <property type="entry name" value="TPR-like_helical_dom_sf"/>
</dbReference>
<evidence type="ECO:0000256" key="4">
    <source>
        <dbReference type="SAM" id="SignalP"/>
    </source>
</evidence>
<feature type="repeat" description="TPR" evidence="3">
    <location>
        <begin position="106"/>
        <end position="139"/>
    </location>
</feature>
<protein>
    <submittedName>
        <fullName evidence="5">Tetratricopeptide (TPR) repeat protein</fullName>
    </submittedName>
</protein>
<feature type="repeat" description="TPR" evidence="3">
    <location>
        <begin position="140"/>
        <end position="173"/>
    </location>
</feature>
<accession>A0A841R6C3</accession>
<evidence type="ECO:0000313" key="5">
    <source>
        <dbReference type="EMBL" id="MBB6478318.1"/>
    </source>
</evidence>
<name>A0A841R6C3_9FIRM</name>
<dbReference type="Gene3D" id="1.25.40.10">
    <property type="entry name" value="Tetratricopeptide repeat domain"/>
    <property type="match status" value="1"/>
</dbReference>
<dbReference type="GO" id="GO:0046813">
    <property type="term" value="P:receptor-mediated virion attachment to host cell"/>
    <property type="evidence" value="ECO:0007669"/>
    <property type="project" value="TreeGrafter"/>
</dbReference>
<dbReference type="PROSITE" id="PS50005">
    <property type="entry name" value="TPR"/>
    <property type="match status" value="2"/>
</dbReference>
<evidence type="ECO:0000313" key="6">
    <source>
        <dbReference type="Proteomes" id="UP000591941"/>
    </source>
</evidence>
<gene>
    <name evidence="5" type="ORF">HNR45_001389</name>
</gene>
<comment type="caution">
    <text evidence="5">The sequence shown here is derived from an EMBL/GenBank/DDBJ whole genome shotgun (WGS) entry which is preliminary data.</text>
</comment>
<dbReference type="AlphaFoldDB" id="A0A841R6C3"/>
<dbReference type="EMBL" id="JACHHI010000007">
    <property type="protein sequence ID" value="MBB6478318.1"/>
    <property type="molecule type" value="Genomic_DNA"/>
</dbReference>
<sequence>MSYLLVILLCLCLSGCGQDAPPPAPTAATNAEQTVPQPPTAWREGVTSMQAGDYAAAETQFTEAIKAAPQDYHAYADRGLVRALDERYEEARSDLTRASDLAPGMPTVEYNWAMYYKLQGQLDGAFAHFQNVLKKEPKNAWTLYGIATIYADRGETDPALDYLERAIAANPAVADAARAQDHFRSFHENARFQKLVQ</sequence>
<organism evidence="5 6">
    <name type="scientific">Negativicoccus succinicivorans</name>
    <dbReference type="NCBI Taxonomy" id="620903"/>
    <lineage>
        <taxon>Bacteria</taxon>
        <taxon>Bacillati</taxon>
        <taxon>Bacillota</taxon>
        <taxon>Negativicutes</taxon>
        <taxon>Veillonellales</taxon>
        <taxon>Veillonellaceae</taxon>
        <taxon>Negativicoccus</taxon>
    </lineage>
</organism>
<dbReference type="Pfam" id="PF14559">
    <property type="entry name" value="TPR_19"/>
    <property type="match status" value="1"/>
</dbReference>
<dbReference type="OrthoDB" id="1633926at2"/>
<dbReference type="Proteomes" id="UP000591941">
    <property type="component" value="Unassembled WGS sequence"/>
</dbReference>
<proteinExistence type="predicted"/>